<sequence>MGKILEKEKKRRLQRPHETDEVINFHLVILYISEKN</sequence>
<dbReference type="EMBL" id="CM004392">
    <property type="protein sequence ID" value="OAY47380.1"/>
    <property type="molecule type" value="Genomic_DNA"/>
</dbReference>
<name>A0A2C9VNW4_MANES</name>
<protein>
    <submittedName>
        <fullName evidence="1">Uncharacterized protein</fullName>
    </submittedName>
</protein>
<accession>A0A2C9VNW4</accession>
<organism evidence="1">
    <name type="scientific">Manihot esculenta</name>
    <name type="common">Cassava</name>
    <name type="synonym">Jatropha manihot</name>
    <dbReference type="NCBI Taxonomy" id="3983"/>
    <lineage>
        <taxon>Eukaryota</taxon>
        <taxon>Viridiplantae</taxon>
        <taxon>Streptophyta</taxon>
        <taxon>Embryophyta</taxon>
        <taxon>Tracheophyta</taxon>
        <taxon>Spermatophyta</taxon>
        <taxon>Magnoliopsida</taxon>
        <taxon>eudicotyledons</taxon>
        <taxon>Gunneridae</taxon>
        <taxon>Pentapetalae</taxon>
        <taxon>rosids</taxon>
        <taxon>fabids</taxon>
        <taxon>Malpighiales</taxon>
        <taxon>Euphorbiaceae</taxon>
        <taxon>Crotonoideae</taxon>
        <taxon>Manihoteae</taxon>
        <taxon>Manihot</taxon>
    </lineage>
</organism>
<evidence type="ECO:0000313" key="1">
    <source>
        <dbReference type="EMBL" id="OAY47380.1"/>
    </source>
</evidence>
<dbReference type="AlphaFoldDB" id="A0A2C9VNW4"/>
<reference evidence="1" key="1">
    <citation type="submission" date="2016-02" db="EMBL/GenBank/DDBJ databases">
        <title>WGS assembly of Manihot esculenta.</title>
        <authorList>
            <person name="Bredeson J.V."/>
            <person name="Prochnik S.E."/>
            <person name="Lyons J.B."/>
            <person name="Schmutz J."/>
            <person name="Grimwood J."/>
            <person name="Vrebalov J."/>
            <person name="Bart R.S."/>
            <person name="Amuge T."/>
            <person name="Ferguson M.E."/>
            <person name="Green R."/>
            <person name="Putnam N."/>
            <person name="Stites J."/>
            <person name="Rounsley S."/>
            <person name="Rokhsar D.S."/>
        </authorList>
    </citation>
    <scope>NUCLEOTIDE SEQUENCE [LARGE SCALE GENOMIC DNA]</scope>
    <source>
        <tissue evidence="1">Leaf</tissue>
    </source>
</reference>
<gene>
    <name evidence="1" type="ORF">MANES_06G075200</name>
</gene>
<proteinExistence type="predicted"/>